<comment type="similarity">
    <text evidence="3 10">Belongs to the carbamoyltransferase HypF family.</text>
</comment>
<dbReference type="SUPFAM" id="SSF54975">
    <property type="entry name" value="Acylphosphatase/BLUF domain-like"/>
    <property type="match status" value="1"/>
</dbReference>
<dbReference type="GO" id="GO:0008270">
    <property type="term" value="F:zinc ion binding"/>
    <property type="evidence" value="ECO:0007669"/>
    <property type="project" value="UniProtKB-KW"/>
</dbReference>
<dbReference type="Pfam" id="PF01300">
    <property type="entry name" value="Sua5_yciO_yrdC"/>
    <property type="match status" value="1"/>
</dbReference>
<protein>
    <recommendedName>
        <fullName evidence="10">Carbamoyltransferase</fullName>
        <ecNumber evidence="10">6.2.-.-</ecNumber>
    </recommendedName>
</protein>
<evidence type="ECO:0000256" key="1">
    <source>
        <dbReference type="ARBA" id="ARBA00004711"/>
    </source>
</evidence>
<dbReference type="Gene3D" id="3.90.870.50">
    <property type="match status" value="1"/>
</dbReference>
<keyword evidence="14" id="KW-0808">Transferase</keyword>
<keyword evidence="4" id="KW-0436">Ligase</keyword>
<evidence type="ECO:0000256" key="2">
    <source>
        <dbReference type="ARBA" id="ARBA00005614"/>
    </source>
</evidence>
<evidence type="ECO:0000256" key="10">
    <source>
        <dbReference type="PIRNR" id="PIRNR006256"/>
    </source>
</evidence>
<dbReference type="InterPro" id="IPR036046">
    <property type="entry name" value="Acylphosphatase-like_dom_sf"/>
</dbReference>
<evidence type="ECO:0000256" key="6">
    <source>
        <dbReference type="ARBA" id="ARBA00022771"/>
    </source>
</evidence>
<evidence type="ECO:0000256" key="3">
    <source>
        <dbReference type="ARBA" id="ARBA00008097"/>
    </source>
</evidence>
<evidence type="ECO:0000256" key="7">
    <source>
        <dbReference type="ARBA" id="ARBA00022833"/>
    </source>
</evidence>
<dbReference type="Gene3D" id="3.30.110.120">
    <property type="match status" value="1"/>
</dbReference>
<dbReference type="InterPro" id="IPR051060">
    <property type="entry name" value="Carbamoyltrans_HypF-like"/>
</dbReference>
<feature type="active site" evidence="11">
    <location>
        <position position="19"/>
    </location>
</feature>
<keyword evidence="11" id="KW-0378">Hydrolase</keyword>
<dbReference type="InterPro" id="IPR041440">
    <property type="entry name" value="HypF_C"/>
</dbReference>
<evidence type="ECO:0000256" key="11">
    <source>
        <dbReference type="PROSITE-ProRule" id="PRU00520"/>
    </source>
</evidence>
<dbReference type="InterPro" id="IPR055128">
    <property type="entry name" value="HypF_C_2"/>
</dbReference>
<sequence>MKIAQRIRIYGVVQGVGFRPFVFRKAKRWKLRGWVRNGESGVEIHVEGDADAIQQFVQEITDRYPSSAKITNLEIKDAPLQEAADFKILASTLHNRPTVQIPADLAVCPKCLSELFDPANRRFLYPYINCTDCGPRYTVIERLPYDRPYTTMHMWSMCPACSAEYYDPADRRFHAQPTACPDCGPHYHVQGQDGEIHGDEKAIKKTAELLRSGLIVAIKGLGGYLLACDAENEEAIWELRRRKRRGEKPFALMVKDLETARAFIDICAEEENFLTSSARPIVLARARRLLPGVAPDNSDLGVMLPYTPLHHLLFHFDAPEVLVMTSANRSSEPIIYDDEEALKALEGIADAWLIGERPIARRVDDSVVRVSPFGPTVLRRARGYAPLPAAQLPSDRPVLAVGADLKNTITLVVNGQAIMSQHLGDLIKYEAYMSFEQTVHDLLSMYDVRLQETIVAYDLHPDYQSTTFAHNLEAYQHIGIQHHRAHVASVLAERNALDKRVIGVAFDGTGFGDDGAIWGGELFVGSAAEGLKRRGHLRYAMLPGGDAAARMPLQALAGFFVDDPKWAINVGKQLSFPERFFTAVKMVEKQLRTFPTTSVGRLFDAAAALLGFTGPISFEGQAAIWLEHLARTAPLEKVYSFPWNGKELDYRPFLKEMTEDRLKGKDAAVIARAFHRSVAEGIFRSVRSLGAAYEIDTVVLSGGVFQNSLLLADLKELFFESDMHIWVGEEVPPNDGGISLGQAALAAAAHSNL</sequence>
<evidence type="ECO:0000256" key="9">
    <source>
        <dbReference type="ARBA" id="ARBA00048220"/>
    </source>
</evidence>
<dbReference type="Proteomes" id="UP000076476">
    <property type="component" value="Unassembled WGS sequence"/>
</dbReference>
<keyword evidence="7" id="KW-0862">Zinc</keyword>
<dbReference type="Gene3D" id="3.30.420.40">
    <property type="match status" value="1"/>
</dbReference>
<evidence type="ECO:0000259" key="12">
    <source>
        <dbReference type="PROSITE" id="PS51160"/>
    </source>
</evidence>
<dbReference type="Pfam" id="PF00708">
    <property type="entry name" value="Acylphosphatase"/>
    <property type="match status" value="1"/>
</dbReference>
<evidence type="ECO:0000256" key="4">
    <source>
        <dbReference type="ARBA" id="ARBA00022598"/>
    </source>
</evidence>
<dbReference type="Pfam" id="PF22521">
    <property type="entry name" value="HypF_C_2"/>
    <property type="match status" value="1"/>
</dbReference>
<evidence type="ECO:0000256" key="8">
    <source>
        <dbReference type="ARBA" id="ARBA00047645"/>
    </source>
</evidence>
<evidence type="ECO:0000256" key="5">
    <source>
        <dbReference type="ARBA" id="ARBA00022723"/>
    </source>
</evidence>
<keyword evidence="6" id="KW-0863">Zinc-finger</keyword>
<dbReference type="InterPro" id="IPR017945">
    <property type="entry name" value="DHBP_synth_RibB-like_a/b_dom"/>
</dbReference>
<accession>A0A165Y3S0</accession>
<dbReference type="InterPro" id="IPR006070">
    <property type="entry name" value="Sua5-like_dom"/>
</dbReference>
<dbReference type="GO" id="GO:0051604">
    <property type="term" value="P:protein maturation"/>
    <property type="evidence" value="ECO:0007669"/>
    <property type="project" value="TreeGrafter"/>
</dbReference>
<dbReference type="PIRSF" id="PIRSF006256">
    <property type="entry name" value="CMPcnvr_hdrg_mat"/>
    <property type="match status" value="1"/>
</dbReference>
<dbReference type="GO" id="GO:0016874">
    <property type="term" value="F:ligase activity"/>
    <property type="evidence" value="ECO:0007669"/>
    <property type="project" value="UniProtKB-UniRule"/>
</dbReference>
<dbReference type="GO" id="GO:0003998">
    <property type="term" value="F:acylphosphatase activity"/>
    <property type="evidence" value="ECO:0007669"/>
    <property type="project" value="UniProtKB-EC"/>
</dbReference>
<dbReference type="PANTHER" id="PTHR42959:SF1">
    <property type="entry name" value="CARBAMOYLTRANSFERASE HYPF"/>
    <property type="match status" value="1"/>
</dbReference>
<dbReference type="SUPFAM" id="SSF53067">
    <property type="entry name" value="Actin-like ATPase domain"/>
    <property type="match status" value="1"/>
</dbReference>
<dbReference type="PROSITE" id="PS51163">
    <property type="entry name" value="YRDC"/>
    <property type="match status" value="1"/>
</dbReference>
<dbReference type="GO" id="GO:0016743">
    <property type="term" value="F:carboxyl- or carbamoyltransferase activity"/>
    <property type="evidence" value="ECO:0007669"/>
    <property type="project" value="UniProtKB-UniRule"/>
</dbReference>
<dbReference type="Gene3D" id="3.30.420.360">
    <property type="match status" value="1"/>
</dbReference>
<dbReference type="InterPro" id="IPR001792">
    <property type="entry name" value="Acylphosphatase-like_dom"/>
</dbReference>
<feature type="domain" description="Acylphosphatase-like" evidence="12">
    <location>
        <begin position="4"/>
        <end position="90"/>
    </location>
</feature>
<comment type="similarity">
    <text evidence="2">Belongs to the acylphosphatase family.</text>
</comment>
<evidence type="ECO:0000259" key="13">
    <source>
        <dbReference type="PROSITE" id="PS51163"/>
    </source>
</evidence>
<keyword evidence="15" id="KW-1185">Reference proteome</keyword>
<dbReference type="EC" id="6.2.-.-" evidence="10"/>
<dbReference type="InterPro" id="IPR004421">
    <property type="entry name" value="Carbamoyltransferase_HypF"/>
</dbReference>
<dbReference type="InterPro" id="IPR011125">
    <property type="entry name" value="Znf_HypF"/>
</dbReference>
<name>A0A165Y3S0_9BACI</name>
<dbReference type="PROSITE" id="PS00150">
    <property type="entry name" value="ACYLPHOSPHATASE_1"/>
    <property type="match status" value="1"/>
</dbReference>
<feature type="domain" description="YrdC-like" evidence="13">
    <location>
        <begin position="200"/>
        <end position="383"/>
    </location>
</feature>
<keyword evidence="5" id="KW-0479">Metal-binding</keyword>
<organism evidence="14 15">
    <name type="scientific">Aeribacillus pallidus</name>
    <dbReference type="NCBI Taxonomy" id="33936"/>
    <lineage>
        <taxon>Bacteria</taxon>
        <taxon>Bacillati</taxon>
        <taxon>Bacillota</taxon>
        <taxon>Bacilli</taxon>
        <taxon>Bacillales</taxon>
        <taxon>Bacillaceae</taxon>
        <taxon>Aeribacillus</taxon>
    </lineage>
</organism>
<proteinExistence type="inferred from homology"/>
<evidence type="ECO:0000313" key="14">
    <source>
        <dbReference type="EMBL" id="KZN96700.1"/>
    </source>
</evidence>
<dbReference type="NCBIfam" id="TIGR00143">
    <property type="entry name" value="hypF"/>
    <property type="match status" value="1"/>
</dbReference>
<feature type="active site" evidence="11">
    <location>
        <position position="37"/>
    </location>
</feature>
<dbReference type="GO" id="GO:0003725">
    <property type="term" value="F:double-stranded RNA binding"/>
    <property type="evidence" value="ECO:0007669"/>
    <property type="project" value="InterPro"/>
</dbReference>
<reference evidence="14 15" key="1">
    <citation type="submission" date="2016-04" db="EMBL/GenBank/DDBJ databases">
        <title>Draft genome sequence of Aeribacillus pallidus 8m3 from petroleum reservoir.</title>
        <authorList>
            <person name="Poltaraus A.B."/>
            <person name="Nazina T.N."/>
            <person name="Tourova T.P."/>
            <person name="Malakho S.M."/>
            <person name="Korshunova A.V."/>
            <person name="Sokolova D.S."/>
        </authorList>
    </citation>
    <scope>NUCLEOTIDE SEQUENCE [LARGE SCALE GENOMIC DNA]</scope>
    <source>
        <strain evidence="14 15">8m3</strain>
    </source>
</reference>
<dbReference type="InterPro" id="IPR017968">
    <property type="entry name" value="Acylphosphatase_CS"/>
</dbReference>
<dbReference type="Pfam" id="PF17788">
    <property type="entry name" value="HypF_C"/>
    <property type="match status" value="1"/>
</dbReference>
<dbReference type="STRING" id="33936.AZI98_07290"/>
<dbReference type="PANTHER" id="PTHR42959">
    <property type="entry name" value="CARBAMOYLTRANSFERASE"/>
    <property type="match status" value="1"/>
</dbReference>
<dbReference type="RefSeq" id="WP_063387620.1">
    <property type="nucleotide sequence ID" value="NZ_LWBR01000016.1"/>
</dbReference>
<dbReference type="AlphaFoldDB" id="A0A165Y3S0"/>
<evidence type="ECO:0000313" key="15">
    <source>
        <dbReference type="Proteomes" id="UP000076476"/>
    </source>
</evidence>
<dbReference type="OrthoDB" id="9808093at2"/>
<dbReference type="PROSITE" id="PS51160">
    <property type="entry name" value="ACYLPHOSPHATASE_3"/>
    <property type="match status" value="1"/>
</dbReference>
<dbReference type="EMBL" id="LWBR01000016">
    <property type="protein sequence ID" value="KZN96700.1"/>
    <property type="molecule type" value="Genomic_DNA"/>
</dbReference>
<gene>
    <name evidence="14" type="ORF">AZI98_07290</name>
</gene>
<comment type="pathway">
    <text evidence="1">Protein modification; [NiFe] hydrogenase maturation.</text>
</comment>
<dbReference type="Pfam" id="PF07503">
    <property type="entry name" value="zf-HYPF"/>
    <property type="match status" value="2"/>
</dbReference>
<dbReference type="InterPro" id="IPR043129">
    <property type="entry name" value="ATPase_NBD"/>
</dbReference>
<comment type="catalytic activity">
    <reaction evidence="8 11">
        <text>an acyl phosphate + H2O = a carboxylate + phosphate + H(+)</text>
        <dbReference type="Rhea" id="RHEA:14965"/>
        <dbReference type="ChEBI" id="CHEBI:15377"/>
        <dbReference type="ChEBI" id="CHEBI:15378"/>
        <dbReference type="ChEBI" id="CHEBI:29067"/>
        <dbReference type="ChEBI" id="CHEBI:43474"/>
        <dbReference type="ChEBI" id="CHEBI:59918"/>
        <dbReference type="EC" id="3.6.1.7"/>
    </reaction>
</comment>
<dbReference type="UniPathway" id="UPA00335"/>
<comment type="catalytic activity">
    <reaction evidence="9">
        <text>C-terminal L-cysteinyl-[HypE protein] + carbamoyl phosphate + ATP + H2O = C-terminal S-carboxamide-L-cysteinyl-[HypE protein] + AMP + phosphate + diphosphate + H(+)</text>
        <dbReference type="Rhea" id="RHEA:55636"/>
        <dbReference type="Rhea" id="RHEA-COMP:14247"/>
        <dbReference type="Rhea" id="RHEA-COMP:14392"/>
        <dbReference type="ChEBI" id="CHEBI:15377"/>
        <dbReference type="ChEBI" id="CHEBI:15378"/>
        <dbReference type="ChEBI" id="CHEBI:30616"/>
        <dbReference type="ChEBI" id="CHEBI:33019"/>
        <dbReference type="ChEBI" id="CHEBI:43474"/>
        <dbReference type="ChEBI" id="CHEBI:58228"/>
        <dbReference type="ChEBI" id="CHEBI:76913"/>
        <dbReference type="ChEBI" id="CHEBI:139126"/>
        <dbReference type="ChEBI" id="CHEBI:456215"/>
    </reaction>
</comment>
<comment type="caution">
    <text evidence="14">The sequence shown here is derived from an EMBL/GenBank/DDBJ whole genome shotgun (WGS) entry which is preliminary data.</text>
</comment>
<dbReference type="SUPFAM" id="SSF55821">
    <property type="entry name" value="YrdC/RibB"/>
    <property type="match status" value="1"/>
</dbReference>